<dbReference type="AlphaFoldDB" id="A0A939B4Q1"/>
<reference evidence="2" key="1">
    <citation type="submission" date="2020-08" db="EMBL/GenBank/DDBJ databases">
        <authorList>
            <person name="Cejkova D."/>
            <person name="Kubasova T."/>
            <person name="Jahodarova E."/>
            <person name="Rychlik I."/>
        </authorList>
    </citation>
    <scope>NUCLEOTIDE SEQUENCE</scope>
    <source>
        <strain evidence="2">An824</strain>
    </source>
</reference>
<organism evidence="2 3">
    <name type="scientific">Marseilla massiliensis</name>
    <dbReference type="NCBI Taxonomy" id="1841864"/>
    <lineage>
        <taxon>Bacteria</taxon>
        <taxon>Pseudomonadati</taxon>
        <taxon>Bacteroidota</taxon>
        <taxon>Bacteroidia</taxon>
        <taxon>Bacteroidales</taxon>
        <taxon>Prevotellaceae</taxon>
        <taxon>Marseilla</taxon>
    </lineage>
</organism>
<keyword evidence="3" id="KW-1185">Reference proteome</keyword>
<protein>
    <submittedName>
        <fullName evidence="2">T9SS C-terminal target domain-containing protein</fullName>
    </submittedName>
</protein>
<dbReference type="Proteomes" id="UP000706891">
    <property type="component" value="Unassembled WGS sequence"/>
</dbReference>
<evidence type="ECO:0000313" key="3">
    <source>
        <dbReference type="Proteomes" id="UP000706891"/>
    </source>
</evidence>
<dbReference type="Gene3D" id="2.160.20.110">
    <property type="match status" value="1"/>
</dbReference>
<feature type="signal peptide" evidence="1">
    <location>
        <begin position="1"/>
        <end position="21"/>
    </location>
</feature>
<comment type="caution">
    <text evidence="2">The sequence shown here is derived from an EMBL/GenBank/DDBJ whole genome shotgun (WGS) entry which is preliminary data.</text>
</comment>
<evidence type="ECO:0000256" key="1">
    <source>
        <dbReference type="SAM" id="SignalP"/>
    </source>
</evidence>
<accession>A0A939B4Q1</accession>
<proteinExistence type="predicted"/>
<dbReference type="EMBL" id="JACJJG010000002">
    <property type="protein sequence ID" value="MBM6672504.1"/>
    <property type="molecule type" value="Genomic_DNA"/>
</dbReference>
<feature type="chain" id="PRO_5036830323" evidence="1">
    <location>
        <begin position="22"/>
        <end position="437"/>
    </location>
</feature>
<reference evidence="2" key="2">
    <citation type="journal article" date="2021" name="Sci. Rep.">
        <title>The distribution of antibiotic resistance genes in chicken gut microbiota commensals.</title>
        <authorList>
            <person name="Juricova H."/>
            <person name="Matiasovicova J."/>
            <person name="Kubasova T."/>
            <person name="Cejkova D."/>
            <person name="Rychlik I."/>
        </authorList>
    </citation>
    <scope>NUCLEOTIDE SEQUENCE</scope>
    <source>
        <strain evidence="2">An824</strain>
    </source>
</reference>
<gene>
    <name evidence="2" type="ORF">H6A34_01170</name>
</gene>
<keyword evidence="1" id="KW-0732">Signal</keyword>
<dbReference type="RefSeq" id="WP_205102945.1">
    <property type="nucleotide sequence ID" value="NZ_JACJJG010000002.1"/>
</dbReference>
<evidence type="ECO:0000313" key="2">
    <source>
        <dbReference type="EMBL" id="MBM6672504.1"/>
    </source>
</evidence>
<sequence>MKKTFLLMLGFIMAASMYAQVWDGTATSWTSGSGSQADPYLIETPQHLAYLSEQVRAGETYEGKYFKLASDLDMGGDKDLKFSPIGFFDEYVDPEDQSKIIDDSKYFLGVFDGNYKTIDNVYIYYVDEVNSVGGTGLFACISGNAVIKNLSIGNRSKIEGLDSSGLFVGTMKGGTISNCVNNAELSLESGWYHGGIVGLMNGGVISGCVNRAKITSLTGVAGIAGYVDGDVIIENCYNTSEICFTGMYGGGLVGSIDSGVLRNSYNYGKVWTPDELGYMWGAAVAGSVGWDDSWKIENCYYLTYSDGLADENTGVTAKTEAEMKGADFLAALDKGQGVWVADGQNLNSGYPILKWQADIASSISNVTSEISGDIIVDGHNVSTTIAGARSIVITSLDGQIVVQGDINDGGVYVPAKGYFVATVYGDGVKHSRKIIIK</sequence>
<name>A0A939B4Q1_9BACT</name>